<feature type="region of interest" description="Disordered" evidence="1">
    <location>
        <begin position="25"/>
        <end position="84"/>
    </location>
</feature>
<proteinExistence type="predicted"/>
<reference evidence="4" key="2">
    <citation type="submission" date="2016-11" db="UniProtKB">
        <authorList>
            <consortium name="WormBaseParasite"/>
        </authorList>
    </citation>
    <scope>IDENTIFICATION</scope>
</reference>
<dbReference type="Proteomes" id="UP000095285">
    <property type="component" value="Unassembled WGS sequence"/>
</dbReference>
<name>A0A1I7VK19_LOALO</name>
<evidence type="ECO:0000313" key="3">
    <source>
        <dbReference type="Proteomes" id="UP000095285"/>
    </source>
</evidence>
<dbReference type="InterPro" id="IPR002602">
    <property type="entry name" value="DB"/>
</dbReference>
<keyword evidence="3" id="KW-1185">Reference proteome</keyword>
<sequence length="249" mass="27235">MSTTANESKISSAADKKLKQLVVGPQTVYKNGVNDGDTDLRNGFKMRGTSRKPLSRSLPQKRYLPAPTNSDANESLISMSSNEDDEVTEDVISLVTPKIAPNFGLEPFDTTLEPQSLFTTAQCGTAPDFSPCISISQANTQFEQCCRNKMLPAGCQHSCKYDVKESEISTIIGASFCAVLHIIPILQCASNGRDNSECCRYKQVATKSASRCEIFCRSGQEIARVGLEHLVCRKVMEEIIACHLSGLRN</sequence>
<dbReference type="WBParaSite" id="EN70_338">
    <property type="protein sequence ID" value="EN70_338"/>
    <property type="gene ID" value="EN70_338"/>
</dbReference>
<dbReference type="PANTHER" id="PTHR21679:SF5">
    <property type="entry name" value="DOMAIN OF UNKNOWN FUNCTION DB DOMAIN-CONTAINING PROTEIN"/>
    <property type="match status" value="1"/>
</dbReference>
<protein>
    <submittedName>
        <fullName evidence="4">DB domain-containing protein</fullName>
    </submittedName>
</protein>
<feature type="domain" description="Domain of unknown function DB" evidence="2">
    <location>
        <begin position="145"/>
        <end position="243"/>
    </location>
</feature>
<dbReference type="PANTHER" id="PTHR21679">
    <property type="entry name" value="DOMAIN OF UNKNOWN FUNCTION DB DOMAIN-CONTAINING PROTEIN-RELATED"/>
    <property type="match status" value="1"/>
</dbReference>
<accession>A0A1I7VK19</accession>
<evidence type="ECO:0000259" key="2">
    <source>
        <dbReference type="Pfam" id="PF01682"/>
    </source>
</evidence>
<evidence type="ECO:0000313" key="4">
    <source>
        <dbReference type="WBParaSite" id="EN70_338"/>
    </source>
</evidence>
<feature type="compositionally biased region" description="Polar residues" evidence="1">
    <location>
        <begin position="67"/>
        <end position="81"/>
    </location>
</feature>
<organism evidence="3 4">
    <name type="scientific">Loa loa</name>
    <name type="common">Eye worm</name>
    <name type="synonym">Filaria loa</name>
    <dbReference type="NCBI Taxonomy" id="7209"/>
    <lineage>
        <taxon>Eukaryota</taxon>
        <taxon>Metazoa</taxon>
        <taxon>Ecdysozoa</taxon>
        <taxon>Nematoda</taxon>
        <taxon>Chromadorea</taxon>
        <taxon>Rhabditida</taxon>
        <taxon>Spirurina</taxon>
        <taxon>Spiruromorpha</taxon>
        <taxon>Filarioidea</taxon>
        <taxon>Onchocercidae</taxon>
        <taxon>Loa</taxon>
    </lineage>
</organism>
<dbReference type="AlphaFoldDB" id="A0A1I7VK19"/>
<reference evidence="3" key="1">
    <citation type="submission" date="2012-04" db="EMBL/GenBank/DDBJ databases">
        <title>The Genome Sequence of Loa loa.</title>
        <authorList>
            <consortium name="The Broad Institute Genome Sequencing Platform"/>
            <consortium name="Broad Institute Genome Sequencing Center for Infectious Disease"/>
            <person name="Nutman T.B."/>
            <person name="Fink D.L."/>
            <person name="Russ C."/>
            <person name="Young S."/>
            <person name="Zeng Q."/>
            <person name="Gargeya S."/>
            <person name="Alvarado L."/>
            <person name="Berlin A."/>
            <person name="Chapman S.B."/>
            <person name="Chen Z."/>
            <person name="Freedman E."/>
            <person name="Gellesch M."/>
            <person name="Goldberg J."/>
            <person name="Griggs A."/>
            <person name="Gujja S."/>
            <person name="Heilman E.R."/>
            <person name="Heiman D."/>
            <person name="Howarth C."/>
            <person name="Mehta T."/>
            <person name="Neiman D."/>
            <person name="Pearson M."/>
            <person name="Roberts A."/>
            <person name="Saif S."/>
            <person name="Shea T."/>
            <person name="Shenoy N."/>
            <person name="Sisk P."/>
            <person name="Stolte C."/>
            <person name="Sykes S."/>
            <person name="White J."/>
            <person name="Yandava C."/>
            <person name="Haas B."/>
            <person name="Henn M.R."/>
            <person name="Nusbaum C."/>
            <person name="Birren B."/>
        </authorList>
    </citation>
    <scope>NUCLEOTIDE SEQUENCE [LARGE SCALE GENOMIC DNA]</scope>
</reference>
<dbReference type="Pfam" id="PF01682">
    <property type="entry name" value="DB"/>
    <property type="match status" value="1"/>
</dbReference>
<evidence type="ECO:0000256" key="1">
    <source>
        <dbReference type="SAM" id="MobiDB-lite"/>
    </source>
</evidence>